<evidence type="ECO:0000256" key="5">
    <source>
        <dbReference type="ARBA" id="ARBA00023163"/>
    </source>
</evidence>
<dbReference type="InterPro" id="IPR001138">
    <property type="entry name" value="Zn2Cys6_DnaBD"/>
</dbReference>
<proteinExistence type="predicted"/>
<dbReference type="Proteomes" id="UP000481288">
    <property type="component" value="Unassembled WGS sequence"/>
</dbReference>
<accession>A0A7D8Z369</accession>
<dbReference type="Gene3D" id="4.10.240.10">
    <property type="entry name" value="Zn(2)-C6 fungal-type DNA-binding domain"/>
    <property type="match status" value="1"/>
</dbReference>
<evidence type="ECO:0000256" key="1">
    <source>
        <dbReference type="ARBA" id="ARBA00022723"/>
    </source>
</evidence>
<dbReference type="EMBL" id="QGMG01000951">
    <property type="protein sequence ID" value="TVY50959.1"/>
    <property type="molecule type" value="Genomic_DNA"/>
</dbReference>
<organism evidence="8 9">
    <name type="scientific">Lachnellula cervina</name>
    <dbReference type="NCBI Taxonomy" id="1316786"/>
    <lineage>
        <taxon>Eukaryota</taxon>
        <taxon>Fungi</taxon>
        <taxon>Dikarya</taxon>
        <taxon>Ascomycota</taxon>
        <taxon>Pezizomycotina</taxon>
        <taxon>Leotiomycetes</taxon>
        <taxon>Helotiales</taxon>
        <taxon>Lachnaceae</taxon>
        <taxon>Lachnellula</taxon>
    </lineage>
</organism>
<dbReference type="PROSITE" id="PS00463">
    <property type="entry name" value="ZN2_CY6_FUNGAL_1"/>
    <property type="match status" value="1"/>
</dbReference>
<dbReference type="InterPro" id="IPR036864">
    <property type="entry name" value="Zn2-C6_fun-type_DNA-bd_sf"/>
</dbReference>
<dbReference type="PANTHER" id="PTHR36206">
    <property type="entry name" value="ASPERCRYPTIN BIOSYNTHESIS CLUSTER-SPECIFIC TRANSCRIPTION REGULATOR ATNN-RELATED"/>
    <property type="match status" value="1"/>
</dbReference>
<keyword evidence="1" id="KW-0479">Metal-binding</keyword>
<evidence type="ECO:0000313" key="9">
    <source>
        <dbReference type="Proteomes" id="UP000481288"/>
    </source>
</evidence>
<dbReference type="CDD" id="cd00067">
    <property type="entry name" value="GAL4"/>
    <property type="match status" value="1"/>
</dbReference>
<reference evidence="8 9" key="1">
    <citation type="submission" date="2018-05" db="EMBL/GenBank/DDBJ databases">
        <title>Whole genome sequencing for identification of molecular markers to develop diagnostic detection tools for the regulated plant pathogen Lachnellula willkommii.</title>
        <authorList>
            <person name="Giroux E."/>
            <person name="Bilodeau G."/>
        </authorList>
    </citation>
    <scope>NUCLEOTIDE SEQUENCE [LARGE SCALE GENOMIC DNA]</scope>
    <source>
        <strain evidence="8 9">CBS 625.97</strain>
    </source>
</reference>
<keyword evidence="6" id="KW-0539">Nucleus</keyword>
<dbReference type="AlphaFoldDB" id="A0A7D8Z369"/>
<dbReference type="GO" id="GO:0008270">
    <property type="term" value="F:zinc ion binding"/>
    <property type="evidence" value="ECO:0007669"/>
    <property type="project" value="InterPro"/>
</dbReference>
<dbReference type="InterPro" id="IPR021858">
    <property type="entry name" value="Fun_TF"/>
</dbReference>
<dbReference type="InterPro" id="IPR052360">
    <property type="entry name" value="Transcr_Regulatory_Proteins"/>
</dbReference>
<evidence type="ECO:0000313" key="8">
    <source>
        <dbReference type="EMBL" id="TVY50959.1"/>
    </source>
</evidence>
<evidence type="ECO:0000256" key="2">
    <source>
        <dbReference type="ARBA" id="ARBA00022833"/>
    </source>
</evidence>
<keyword evidence="9" id="KW-1185">Reference proteome</keyword>
<evidence type="ECO:0000256" key="4">
    <source>
        <dbReference type="ARBA" id="ARBA00023125"/>
    </source>
</evidence>
<feature type="domain" description="Zn(2)-C6 fungal-type" evidence="7">
    <location>
        <begin position="20"/>
        <end position="48"/>
    </location>
</feature>
<keyword evidence="2" id="KW-0862">Zinc</keyword>
<keyword evidence="4" id="KW-0238">DNA-binding</keyword>
<name>A0A7D8Z369_9HELO</name>
<sequence length="537" mass="60104">MPKVAKGRRKRAYRPKTRSGCITCKVRRVKCDETRPACLRCLSTRRVCDGYIDIQPSHQPPCNLPVVHVTSGPSFDVHVPSKLKRSFEFFVQRSCLSLAGFFESDFWERLVLQAAYHESAVYHAIVAIGSFHELLEHQIKGIYENPDFALQQYNLAIRELLVPLSQNGERAVDVCLISCILFACFENMRGHYTSGGLHIRSGAKLLREIHYQQQTGELQHRVLGSKTQNEWYAPLEVLTKIFAGLDFHLSATLQRLTRVAKMVGEQESKIHEASIYDTMHNAIPASFSSIEEAKNIFEYGRCQFASAQAAVISCDPIQFLDAVEARTDQYAALLSKFSLALEALVDSKGSSLTPKEDIAIAVLKLHVLYSYASLKLEQLPSNNPSLRDAFLPQFQEMVLLGEKIIAEAISSTLPGSENRTTTSFCLDIGILIPLYTVASQCRDPIIRRKAINLLRSTSRQEGLWNSLLVAKAAERVVELEECALAALETSTGSLDWTELSSVQPFLELDAKGGRLLYSQQEQGGNDRVNVVEEVFTW</sequence>
<evidence type="ECO:0000256" key="6">
    <source>
        <dbReference type="ARBA" id="ARBA00023242"/>
    </source>
</evidence>
<dbReference type="SMART" id="SM00066">
    <property type="entry name" value="GAL4"/>
    <property type="match status" value="1"/>
</dbReference>
<dbReference type="GO" id="GO:0003677">
    <property type="term" value="F:DNA binding"/>
    <property type="evidence" value="ECO:0007669"/>
    <property type="project" value="UniProtKB-KW"/>
</dbReference>
<dbReference type="Pfam" id="PF00172">
    <property type="entry name" value="Zn_clus"/>
    <property type="match status" value="1"/>
</dbReference>
<dbReference type="Pfam" id="PF11951">
    <property type="entry name" value="Fungal_trans_2"/>
    <property type="match status" value="1"/>
</dbReference>
<dbReference type="PANTHER" id="PTHR36206:SF12">
    <property type="entry name" value="ASPERCRYPTIN BIOSYNTHESIS CLUSTER-SPECIFIC TRANSCRIPTION REGULATOR ATNN-RELATED"/>
    <property type="match status" value="1"/>
</dbReference>
<dbReference type="PROSITE" id="PS50048">
    <property type="entry name" value="ZN2_CY6_FUNGAL_2"/>
    <property type="match status" value="1"/>
</dbReference>
<dbReference type="SUPFAM" id="SSF57701">
    <property type="entry name" value="Zn2/Cys6 DNA-binding domain"/>
    <property type="match status" value="1"/>
</dbReference>
<evidence type="ECO:0000256" key="3">
    <source>
        <dbReference type="ARBA" id="ARBA00023015"/>
    </source>
</evidence>
<protein>
    <submittedName>
        <fullName evidence="8">Putative transcriptional regulatory protein</fullName>
    </submittedName>
</protein>
<dbReference type="OrthoDB" id="3598904at2759"/>
<gene>
    <name evidence="8" type="ORF">LCER1_G007696</name>
</gene>
<keyword evidence="3" id="KW-0805">Transcription regulation</keyword>
<evidence type="ECO:0000259" key="7">
    <source>
        <dbReference type="PROSITE" id="PS50048"/>
    </source>
</evidence>
<keyword evidence="5" id="KW-0804">Transcription</keyword>
<comment type="caution">
    <text evidence="8">The sequence shown here is derived from an EMBL/GenBank/DDBJ whole genome shotgun (WGS) entry which is preliminary data.</text>
</comment>
<dbReference type="GO" id="GO:0000981">
    <property type="term" value="F:DNA-binding transcription factor activity, RNA polymerase II-specific"/>
    <property type="evidence" value="ECO:0007669"/>
    <property type="project" value="InterPro"/>
</dbReference>